<feature type="region of interest" description="Disordered" evidence="3">
    <location>
        <begin position="1"/>
        <end position="21"/>
    </location>
</feature>
<dbReference type="InterPro" id="IPR000772">
    <property type="entry name" value="Ricin_B_lectin"/>
</dbReference>
<evidence type="ECO:0000259" key="5">
    <source>
        <dbReference type="SMART" id="SM00560"/>
    </source>
</evidence>
<evidence type="ECO:0000256" key="2">
    <source>
        <dbReference type="ARBA" id="ARBA00023157"/>
    </source>
</evidence>
<evidence type="ECO:0000313" key="7">
    <source>
        <dbReference type="Proteomes" id="UP000317940"/>
    </source>
</evidence>
<feature type="domain" description="LamG-like jellyroll fold" evidence="5">
    <location>
        <begin position="1092"/>
        <end position="1230"/>
    </location>
</feature>
<dbReference type="CDD" id="cd23451">
    <property type="entry name" value="beta-trefoil_Ricin_laminarinase"/>
    <property type="match status" value="1"/>
</dbReference>
<dbReference type="Pfam" id="PF13385">
    <property type="entry name" value="Laminin_G_3"/>
    <property type="match status" value="1"/>
</dbReference>
<dbReference type="SUPFAM" id="SSF50370">
    <property type="entry name" value="Ricin B-like lectins"/>
    <property type="match status" value="1"/>
</dbReference>
<keyword evidence="1" id="KW-0732">Signal</keyword>
<feature type="compositionally biased region" description="Low complexity" evidence="3">
    <location>
        <begin position="188"/>
        <end position="217"/>
    </location>
</feature>
<keyword evidence="7" id="KW-1185">Reference proteome</keyword>
<evidence type="ECO:0000313" key="6">
    <source>
        <dbReference type="EMBL" id="TWG00891.1"/>
    </source>
</evidence>
<dbReference type="InterPro" id="IPR013320">
    <property type="entry name" value="ConA-like_dom_sf"/>
</dbReference>
<evidence type="ECO:0000256" key="3">
    <source>
        <dbReference type="SAM" id="MobiDB-lite"/>
    </source>
</evidence>
<name>A0A561UNF7_9ACTN</name>
<evidence type="ECO:0000256" key="1">
    <source>
        <dbReference type="ARBA" id="ARBA00022729"/>
    </source>
</evidence>
<keyword evidence="2" id="KW-1015">Disulfide bond</keyword>
<dbReference type="SUPFAM" id="SSF49899">
    <property type="entry name" value="Concanavalin A-like lectins/glucanases"/>
    <property type="match status" value="1"/>
</dbReference>
<dbReference type="GO" id="GO:0030246">
    <property type="term" value="F:carbohydrate binding"/>
    <property type="evidence" value="ECO:0007669"/>
    <property type="project" value="UniProtKB-KW"/>
</dbReference>
<keyword evidence="6" id="KW-0430">Lectin</keyword>
<dbReference type="Gene3D" id="2.80.10.50">
    <property type="match status" value="1"/>
</dbReference>
<dbReference type="SMART" id="SM00560">
    <property type="entry name" value="LamGL"/>
    <property type="match status" value="1"/>
</dbReference>
<feature type="region of interest" description="Disordered" evidence="3">
    <location>
        <begin position="175"/>
        <end position="227"/>
    </location>
</feature>
<protein>
    <submittedName>
        <fullName evidence="6">Ricin-type beta-trefoil lectin protein</fullName>
    </submittedName>
</protein>
<dbReference type="Gene3D" id="2.60.120.200">
    <property type="match status" value="1"/>
</dbReference>
<reference evidence="6 7" key="1">
    <citation type="submission" date="2019-06" db="EMBL/GenBank/DDBJ databases">
        <title>Sequencing the genomes of 1000 actinobacteria strains.</title>
        <authorList>
            <person name="Klenk H.-P."/>
        </authorList>
    </citation>
    <scope>NUCLEOTIDE SEQUENCE [LARGE SCALE GENOMIC DNA]</scope>
    <source>
        <strain evidence="6 7">DSM 44826</strain>
    </source>
</reference>
<dbReference type="EMBL" id="VIWT01000001">
    <property type="protein sequence ID" value="TWG00891.1"/>
    <property type="molecule type" value="Genomic_DNA"/>
</dbReference>
<evidence type="ECO:0000259" key="4">
    <source>
        <dbReference type="SMART" id="SM00458"/>
    </source>
</evidence>
<dbReference type="InterPro" id="IPR035992">
    <property type="entry name" value="Ricin_B-like_lectins"/>
</dbReference>
<dbReference type="PROSITE" id="PS50231">
    <property type="entry name" value="RICIN_B_LECTIN"/>
    <property type="match status" value="1"/>
</dbReference>
<accession>A0A561UNF7</accession>
<proteinExistence type="predicted"/>
<feature type="domain" description="Ricin B lectin" evidence="4">
    <location>
        <begin position="1233"/>
        <end position="1361"/>
    </location>
</feature>
<dbReference type="InterPro" id="IPR006558">
    <property type="entry name" value="LamG-like"/>
</dbReference>
<sequence length="1364" mass="140762">MDALTTATSSTSVNPNGTLTTTDYTAPVRVRQGSTWAAIDTTLRSNNDGTLSPAVAPTALKLSGGGAGPLATVTTASGQQLSVTAPFPLPAPSVSGATATYSGVLTSDVDLQVTALPDGGWRDVIVVKTAAAAANPALESLNFPIAASGLTASSDASGNVTFKDGFGTVWLHAPTPMEWDSSTPPPAASGTTSTRTGLSQAAPTAAGDASGAATSTPDGPGDSANVAPIAVSTAGNDLSLTPDQSVLGKGTGPWFIDPSISADSGTQHWVQVQENHPDTKNYDVQSPVGTGYCGYSDCTGYGRYRGYFQIGINPNIYNQPSGAPSPPTVYNSTFYAQVSDASSPSSQTPFGLYWTPPIDGNTTWNNQPCGTNGTMAGCSKIGPSFPLTGTGPISFDVTAQMQQAAQQHWANWTVGIAPDDENNKYYRHHISISPGSAPHITTNYDIQPSTWGASTTPQPGFASTNTYFPCNSHNGNPWDNVGWIGANQNVQLAVDSWSPAGLNLHTAFNMFWNSGGTQGNLNLDSGWGGSYNVGAGAQSVTVPVSQLTDGQVYGWHAGSYDADPAGNGLGAPWSELCYFGVDRTPPTVSISSTDFPMSGTPNPSPAKWAGDTGAFTLHGFDPAPSGGSASGVACYRVSTQPSPATGWKCTDGTSNGVYPNNTATNTVNFPFQAGNWGTNILYAQAQDNAGNYSQPTAYAFYAPWNPKSPTVFGDITGGKKPNIVLPDSSGNLKVVNTAEDPANAIAAGASMAPVTDGSGWTNVQISHRGSLKSGIYTDDLIAHAAGGVDVYLYVNDGSGNLFTKTTLGTIPMNCQDATGAPLPNGCPGGYTDANDTWANASQVVALGTPEGEVNTSPGATRTSLIAVVNKQLWLFHSGKTLIQKLDGTARLLSSADWSNYDLINPGPANGTNQPTLWARNRTDGTIHAYPITGGATPNYSALADPTGGTVLSGINLPVASYPRVGSSGDLNGDGVADLWAANPSGQVTIWSGTSQDNTAGTPVNGFKNPTSPTSMPAALGVWTLTGTANTDQTRTPDAFNQVAGTPLGAHPGSLNGVTFTPDTPTTNVANVASFDGSTSRIDTNGPVVDTTKSFTVDAWAKPNSNGGVVLAQDGSSTSGFMLWPDNGTWRFAMATADTSGWPYDTTNLTNNNAAVQLGSWTHLTASYNATTRQMSLFVNGSLAGTGTHQNPIPFNGNFGIGRWLNNGRTSNYFNGRISGVAAYTGVITPGTVPGAIAVSSASTKCVDLNQDNTTPGNIVQVWDCNGTPSQQWSFQPDGTVNVGGGCLDATGAGTADGTLIEYWTCVSGALNQQWIPRADGSIYNPASGRCLDDPAGNLVDGTRLELWDCVPGAANQRWTITATA</sequence>
<dbReference type="Pfam" id="PF00652">
    <property type="entry name" value="Ricin_B_lectin"/>
    <property type="match status" value="1"/>
</dbReference>
<dbReference type="Proteomes" id="UP000317940">
    <property type="component" value="Unassembled WGS sequence"/>
</dbReference>
<organism evidence="6 7">
    <name type="scientific">Kitasatospora viridis</name>
    <dbReference type="NCBI Taxonomy" id="281105"/>
    <lineage>
        <taxon>Bacteria</taxon>
        <taxon>Bacillati</taxon>
        <taxon>Actinomycetota</taxon>
        <taxon>Actinomycetes</taxon>
        <taxon>Kitasatosporales</taxon>
        <taxon>Streptomycetaceae</taxon>
        <taxon>Kitasatospora</taxon>
    </lineage>
</organism>
<gene>
    <name evidence="6" type="ORF">FHX73_114771</name>
</gene>
<comment type="caution">
    <text evidence="6">The sequence shown here is derived from an EMBL/GenBank/DDBJ whole genome shotgun (WGS) entry which is preliminary data.</text>
</comment>
<dbReference type="SMART" id="SM00458">
    <property type="entry name" value="RICIN"/>
    <property type="match status" value="1"/>
</dbReference>